<dbReference type="SUPFAM" id="SSF55874">
    <property type="entry name" value="ATPase domain of HSP90 chaperone/DNA topoisomerase II/histidine kinase"/>
    <property type="match status" value="1"/>
</dbReference>
<dbReference type="SUPFAM" id="SSF47384">
    <property type="entry name" value="Homodimeric domain of signal transducing histidine kinase"/>
    <property type="match status" value="1"/>
</dbReference>
<dbReference type="PANTHER" id="PTHR45339">
    <property type="entry name" value="HYBRID SIGNAL TRANSDUCTION HISTIDINE KINASE J"/>
    <property type="match status" value="1"/>
</dbReference>
<dbReference type="Pfam" id="PF00512">
    <property type="entry name" value="HisKA"/>
    <property type="match status" value="1"/>
</dbReference>
<evidence type="ECO:0000259" key="19">
    <source>
        <dbReference type="PROSITE" id="PS50109"/>
    </source>
</evidence>
<name>A0ABD6M9H3_9ENTR</name>
<dbReference type="Gene3D" id="6.10.340.10">
    <property type="match status" value="1"/>
</dbReference>
<evidence type="ECO:0000256" key="4">
    <source>
        <dbReference type="ARBA" id="ARBA00022475"/>
    </source>
</evidence>
<dbReference type="CDD" id="cd17546">
    <property type="entry name" value="REC_hyHK_CKI1_RcsC-like"/>
    <property type="match status" value="1"/>
</dbReference>
<dbReference type="InterPro" id="IPR003661">
    <property type="entry name" value="HisK_dim/P_dom"/>
</dbReference>
<dbReference type="GO" id="GO:0000155">
    <property type="term" value="F:phosphorelay sensor kinase activity"/>
    <property type="evidence" value="ECO:0007669"/>
    <property type="project" value="UniProtKB-ARBA"/>
</dbReference>
<keyword evidence="12" id="KW-0902">Two-component regulatory system</keyword>
<evidence type="ECO:0000259" key="22">
    <source>
        <dbReference type="PROSITE" id="PS50113"/>
    </source>
</evidence>
<keyword evidence="25" id="KW-1185">Reference proteome</keyword>
<dbReference type="SUPFAM" id="SSF47226">
    <property type="entry name" value="Histidine-containing phosphotransfer domain, HPT domain"/>
    <property type="match status" value="1"/>
</dbReference>
<keyword evidence="10" id="KW-0067">ATP-binding</keyword>
<evidence type="ECO:0000256" key="12">
    <source>
        <dbReference type="ARBA" id="ARBA00023012"/>
    </source>
</evidence>
<evidence type="ECO:0000256" key="2">
    <source>
        <dbReference type="ARBA" id="ARBA00004651"/>
    </source>
</evidence>
<dbReference type="PROSITE" id="PS50894">
    <property type="entry name" value="HPT"/>
    <property type="match status" value="1"/>
</dbReference>
<keyword evidence="4" id="KW-1003">Cell membrane</keyword>
<evidence type="ECO:0000313" key="25">
    <source>
        <dbReference type="Proteomes" id="UP000729009"/>
    </source>
</evidence>
<comment type="catalytic activity">
    <reaction evidence="1">
        <text>ATP + protein L-histidine = ADP + protein N-phospho-L-histidine.</text>
        <dbReference type="EC" id="2.7.13.3"/>
    </reaction>
</comment>
<evidence type="ECO:0000256" key="6">
    <source>
        <dbReference type="ARBA" id="ARBA00022679"/>
    </source>
</evidence>
<keyword evidence="6" id="KW-0808">Transferase</keyword>
<dbReference type="Pfam" id="PF02518">
    <property type="entry name" value="HATPase_c"/>
    <property type="match status" value="1"/>
</dbReference>
<evidence type="ECO:0000256" key="1">
    <source>
        <dbReference type="ARBA" id="ARBA00000085"/>
    </source>
</evidence>
<evidence type="ECO:0000256" key="15">
    <source>
        <dbReference type="ARBA" id="ARBA00068150"/>
    </source>
</evidence>
<evidence type="ECO:0000256" key="16">
    <source>
        <dbReference type="PROSITE-ProRule" id="PRU00110"/>
    </source>
</evidence>
<gene>
    <name evidence="24" type="ORF">FCH32_22000</name>
</gene>
<evidence type="ECO:0000256" key="14">
    <source>
        <dbReference type="ARBA" id="ARBA00064003"/>
    </source>
</evidence>
<dbReference type="SMART" id="SM00388">
    <property type="entry name" value="HisKA"/>
    <property type="match status" value="1"/>
</dbReference>
<feature type="modified residue" description="Phosphohistidine" evidence="16">
    <location>
        <position position="1204"/>
    </location>
</feature>
<dbReference type="PANTHER" id="PTHR45339:SF1">
    <property type="entry name" value="HYBRID SIGNAL TRANSDUCTION HISTIDINE KINASE J"/>
    <property type="match status" value="1"/>
</dbReference>
<accession>A0ABD6M9H3</accession>
<dbReference type="InterPro" id="IPR000700">
    <property type="entry name" value="PAS-assoc_C"/>
</dbReference>
<evidence type="ECO:0000256" key="18">
    <source>
        <dbReference type="SAM" id="Phobius"/>
    </source>
</evidence>
<evidence type="ECO:0000256" key="3">
    <source>
        <dbReference type="ARBA" id="ARBA00012438"/>
    </source>
</evidence>
<dbReference type="PROSITE" id="PS50110">
    <property type="entry name" value="RESPONSE_REGULATORY"/>
    <property type="match status" value="1"/>
</dbReference>
<dbReference type="PROSITE" id="PS50112">
    <property type="entry name" value="PAS"/>
    <property type="match status" value="1"/>
</dbReference>
<dbReference type="RefSeq" id="WP_174361518.1">
    <property type="nucleotide sequence ID" value="NZ_SUQN01000011.1"/>
</dbReference>
<dbReference type="InterPro" id="IPR013656">
    <property type="entry name" value="PAS_4"/>
</dbReference>
<dbReference type="SMART" id="SM00387">
    <property type="entry name" value="HATPase_c"/>
    <property type="match status" value="1"/>
</dbReference>
<dbReference type="Gene3D" id="3.30.450.20">
    <property type="entry name" value="PAS domain"/>
    <property type="match status" value="3"/>
</dbReference>
<dbReference type="NCBIfam" id="TIGR00229">
    <property type="entry name" value="sensory_box"/>
    <property type="match status" value="2"/>
</dbReference>
<dbReference type="FunFam" id="3.30.565.10:FF:000010">
    <property type="entry name" value="Sensor histidine kinase RcsC"/>
    <property type="match status" value="1"/>
</dbReference>
<evidence type="ECO:0000259" key="23">
    <source>
        <dbReference type="PROSITE" id="PS50894"/>
    </source>
</evidence>
<feature type="domain" description="PAS" evidence="21">
    <location>
        <begin position="399"/>
        <end position="450"/>
    </location>
</feature>
<keyword evidence="13 18" id="KW-0472">Membrane</keyword>
<feature type="transmembrane region" description="Helical" evidence="18">
    <location>
        <begin position="190"/>
        <end position="210"/>
    </location>
</feature>
<evidence type="ECO:0000256" key="7">
    <source>
        <dbReference type="ARBA" id="ARBA00022692"/>
    </source>
</evidence>
<protein>
    <recommendedName>
        <fullName evidence="15">Sensory/regulatory protein RpfC</fullName>
        <ecNumber evidence="3">2.7.13.3</ecNumber>
    </recommendedName>
</protein>
<comment type="subcellular location">
    <subcellularLocation>
        <location evidence="2">Cell membrane</location>
        <topology evidence="2">Multi-pass membrane protein</topology>
    </subcellularLocation>
</comment>
<comment type="subunit">
    <text evidence="14">At low DSF concentrations, interacts with RpfF.</text>
</comment>
<evidence type="ECO:0000256" key="11">
    <source>
        <dbReference type="ARBA" id="ARBA00022989"/>
    </source>
</evidence>
<evidence type="ECO:0000256" key="5">
    <source>
        <dbReference type="ARBA" id="ARBA00022553"/>
    </source>
</evidence>
<keyword evidence="5 17" id="KW-0597">Phosphoprotein</keyword>
<dbReference type="Proteomes" id="UP000729009">
    <property type="component" value="Unassembled WGS sequence"/>
</dbReference>
<dbReference type="Pfam" id="PF12729">
    <property type="entry name" value="4HB_MCP_1"/>
    <property type="match status" value="1"/>
</dbReference>
<dbReference type="Pfam" id="PF08448">
    <property type="entry name" value="PAS_4"/>
    <property type="match status" value="1"/>
</dbReference>
<dbReference type="Gene3D" id="3.30.565.10">
    <property type="entry name" value="Histidine kinase-like ATPase, C-terminal domain"/>
    <property type="match status" value="1"/>
</dbReference>
<dbReference type="CDD" id="cd00130">
    <property type="entry name" value="PAS"/>
    <property type="match status" value="2"/>
</dbReference>
<feature type="transmembrane region" description="Helical" evidence="18">
    <location>
        <begin position="7"/>
        <end position="29"/>
    </location>
</feature>
<dbReference type="CDD" id="cd16922">
    <property type="entry name" value="HATPase_EvgS-ArcB-TorS-like"/>
    <property type="match status" value="1"/>
</dbReference>
<dbReference type="SMART" id="SM00448">
    <property type="entry name" value="REC"/>
    <property type="match status" value="1"/>
</dbReference>
<dbReference type="EC" id="2.7.13.3" evidence="3"/>
<dbReference type="Gene3D" id="1.10.287.130">
    <property type="match status" value="1"/>
</dbReference>
<dbReference type="Pfam" id="PF13426">
    <property type="entry name" value="PAS_9"/>
    <property type="match status" value="1"/>
</dbReference>
<dbReference type="InterPro" id="IPR036641">
    <property type="entry name" value="HPT_dom_sf"/>
</dbReference>
<dbReference type="CDD" id="cd00082">
    <property type="entry name" value="HisKA"/>
    <property type="match status" value="1"/>
</dbReference>
<dbReference type="PROSITE" id="PS50113">
    <property type="entry name" value="PAC"/>
    <property type="match status" value="1"/>
</dbReference>
<proteinExistence type="predicted"/>
<feature type="domain" description="Histidine kinase" evidence="19">
    <location>
        <begin position="672"/>
        <end position="893"/>
    </location>
</feature>
<dbReference type="InterPro" id="IPR005467">
    <property type="entry name" value="His_kinase_dom"/>
</dbReference>
<reference evidence="24 25" key="1">
    <citation type="submission" date="2019-05" db="EMBL/GenBank/DDBJ databases">
        <title>Draft genomes of bacterial isolates retrieved from different Forrest soils.</title>
        <authorList>
            <person name="Soares-Castro P."/>
            <person name="Santos P.M."/>
        </authorList>
    </citation>
    <scope>NUCLEOTIDE SEQUENCE [LARGE SCALE GENOMIC DNA]</scope>
    <source>
        <strain evidence="24 25">UMG736</strain>
    </source>
</reference>
<evidence type="ECO:0000256" key="13">
    <source>
        <dbReference type="ARBA" id="ARBA00023136"/>
    </source>
</evidence>
<dbReference type="InterPro" id="IPR000014">
    <property type="entry name" value="PAS"/>
</dbReference>
<organism evidence="24 25">
    <name type="scientific">Citrobacter gillenii</name>
    <dbReference type="NCBI Taxonomy" id="67828"/>
    <lineage>
        <taxon>Bacteria</taxon>
        <taxon>Pseudomonadati</taxon>
        <taxon>Pseudomonadota</taxon>
        <taxon>Gammaproteobacteria</taxon>
        <taxon>Enterobacterales</taxon>
        <taxon>Enterobacteriaceae</taxon>
        <taxon>Citrobacter</taxon>
        <taxon>Citrobacter freundii complex</taxon>
    </lineage>
</organism>
<dbReference type="SMART" id="SM00091">
    <property type="entry name" value="PAS"/>
    <property type="match status" value="2"/>
</dbReference>
<keyword evidence="11 18" id="KW-1133">Transmembrane helix</keyword>
<dbReference type="GO" id="GO:0005524">
    <property type="term" value="F:ATP binding"/>
    <property type="evidence" value="ECO:0007669"/>
    <property type="project" value="UniProtKB-KW"/>
</dbReference>
<dbReference type="InterPro" id="IPR004358">
    <property type="entry name" value="Sig_transdc_His_kin-like_C"/>
</dbReference>
<evidence type="ECO:0000313" key="24">
    <source>
        <dbReference type="EMBL" id="NTZ52944.1"/>
    </source>
</evidence>
<feature type="domain" description="Response regulatory" evidence="20">
    <location>
        <begin position="1032"/>
        <end position="1146"/>
    </location>
</feature>
<sequence>MNRIKIGIKLFILTTFLSSVTMILGLQGLNGMANTKDRLKTVYDNRTVALIQLSGVVNDTMYLLRLIDKLKDEQSPEEITRIIKNSYKIASEREKKWKAYRNTFLTNKETILARQAEAHINDLALARNTVIAAYRDQGHEAGRAAASRTNLDRKFNTFHYDLSQLIKLQVEVTNNNYEEALKEYTHIHSITLYSMLIAIILGALFSFLLARSITRPIHNAVDIANSIADNLPDSDSSKKFADDEVSQLLHALARLKSNIAMMSQKIKSQLIQLKAMTNSLPLVVFQMSLNRKKTLSYNFISEQASIVLGVASEELLENANALMRNLHPEDILSVKIASIKFAKKVFTEGGHLSVHMIFRMIIDTHTRWILATVITDSNVSNDSVILNGFYQDITEQYNSKKLLQDVIDENPAIVIIKDLQGKYVLNNRSFEQLFNFAEGSVIGKTDYEIFDCTLASQLRSVDLDVLSKVSTRQFEEEIPTPDGVHSFLTNKFPLLDDNGNPYAICIIASDITQRRTIEKLLKESEAYNKVLFQESHTPIVVITPETGQIVDCNPAAVNIYGYTLRDELLGKTTLDVSAPFQYAEVDTWTAAMNEQAIALKKGNNIFEWQLRRPNGEFWDASVHLTTIIHNGEPLLLGTVTDITIRKQAELAILQAKAAAENATKLKSNFLATMSHEIRTPLNAILGNLELLEYSSLTLLQRDRLHTVTTSSRSLLNIINDILDLSKVESDQLILENTAFDIIHMFEEIAQMFVPLASKKEITLNLIISAEIEQYYCGDPTRIRQIVNNLVSNAIKFTESGTVSLSLELENDALSGSMIFIRICDTGIGIHESIQQDLFQAFMQADSSITRRFGGSGLGLTLCKRLTELMQGEITLESKPGVGSIFSVKLPVQPVTSPRLVPLFSPEMNITIISKHSDWPRAVTPHLVKWGLQVNIKESTEEVTYSQSQILIINELSHEELLVYERAALNSRIINVSIHGPSMPIMDEQLISVSCFSLAGLRSAIMLAMGLESAETSVPPVAYERLDSVKRAHILVAEDHEANRILIREQLKLLGHDADFAENGLIALTMFKNKRYDIILTDLSMPLLDGYGLSEQLRNQQEWIPIIAITASTTKDDLQRCLAAGFDDIILKPISLSELDLALRKHLRHNLSSGSEKSVTVVTSQGQCLSHELYEAMKTATTLSLSAIEHALVRGDMDEVAAQLHSMRGAFMMIQEPIVAAKCIDLNSMTKANKPVELQQAFNDFKFFVNDVLHRLTPGN</sequence>
<evidence type="ECO:0000256" key="8">
    <source>
        <dbReference type="ARBA" id="ARBA00022741"/>
    </source>
</evidence>
<dbReference type="SUPFAM" id="SSF55785">
    <property type="entry name" value="PYP-like sensor domain (PAS domain)"/>
    <property type="match status" value="2"/>
</dbReference>
<keyword evidence="7 18" id="KW-0812">Transmembrane</keyword>
<keyword evidence="9" id="KW-0418">Kinase</keyword>
<feature type="modified residue" description="4-aspartylphosphate" evidence="17">
    <location>
        <position position="1081"/>
    </location>
</feature>
<dbReference type="Gene3D" id="3.40.50.2300">
    <property type="match status" value="1"/>
</dbReference>
<dbReference type="GO" id="GO:0005886">
    <property type="term" value="C:plasma membrane"/>
    <property type="evidence" value="ECO:0007669"/>
    <property type="project" value="UniProtKB-SubCell"/>
</dbReference>
<feature type="domain" description="PAC" evidence="22">
    <location>
        <begin position="472"/>
        <end position="523"/>
    </location>
</feature>
<dbReference type="Pfam" id="PF00072">
    <property type="entry name" value="Response_reg"/>
    <property type="match status" value="1"/>
</dbReference>
<dbReference type="AlphaFoldDB" id="A0ABD6M9H3"/>
<dbReference type="FunFam" id="1.10.287.130:FF:000002">
    <property type="entry name" value="Two-component osmosensing histidine kinase"/>
    <property type="match status" value="1"/>
</dbReference>
<dbReference type="EMBL" id="SUQN01000011">
    <property type="protein sequence ID" value="NTZ52944.1"/>
    <property type="molecule type" value="Genomic_DNA"/>
</dbReference>
<keyword evidence="8" id="KW-0547">Nucleotide-binding</keyword>
<dbReference type="InterPro" id="IPR036890">
    <property type="entry name" value="HATPase_C_sf"/>
</dbReference>
<evidence type="ECO:0000256" key="9">
    <source>
        <dbReference type="ARBA" id="ARBA00022777"/>
    </source>
</evidence>
<dbReference type="PROSITE" id="PS50109">
    <property type="entry name" value="HIS_KIN"/>
    <property type="match status" value="1"/>
</dbReference>
<dbReference type="SUPFAM" id="SSF52172">
    <property type="entry name" value="CheY-like"/>
    <property type="match status" value="1"/>
</dbReference>
<dbReference type="InterPro" id="IPR035965">
    <property type="entry name" value="PAS-like_dom_sf"/>
</dbReference>
<evidence type="ECO:0000259" key="20">
    <source>
        <dbReference type="PROSITE" id="PS50110"/>
    </source>
</evidence>
<dbReference type="InterPro" id="IPR008207">
    <property type="entry name" value="Sig_transdc_His_kin_Hpt_dom"/>
</dbReference>
<dbReference type="PRINTS" id="PR00344">
    <property type="entry name" value="BCTRLSENSOR"/>
</dbReference>
<dbReference type="InterPro" id="IPR024478">
    <property type="entry name" value="HlyB_4HB_MCP"/>
</dbReference>
<dbReference type="InterPro" id="IPR001789">
    <property type="entry name" value="Sig_transdc_resp-reg_receiver"/>
</dbReference>
<evidence type="ECO:0000256" key="10">
    <source>
        <dbReference type="ARBA" id="ARBA00022840"/>
    </source>
</evidence>
<evidence type="ECO:0000256" key="17">
    <source>
        <dbReference type="PROSITE-ProRule" id="PRU00169"/>
    </source>
</evidence>
<feature type="domain" description="HPt" evidence="23">
    <location>
        <begin position="1165"/>
        <end position="1259"/>
    </location>
</feature>
<comment type="caution">
    <text evidence="24">The sequence shown here is derived from an EMBL/GenBank/DDBJ whole genome shotgun (WGS) entry which is preliminary data.</text>
</comment>
<dbReference type="InterPro" id="IPR011006">
    <property type="entry name" value="CheY-like_superfamily"/>
</dbReference>
<dbReference type="InterPro" id="IPR036097">
    <property type="entry name" value="HisK_dim/P_sf"/>
</dbReference>
<evidence type="ECO:0000259" key="21">
    <source>
        <dbReference type="PROSITE" id="PS50112"/>
    </source>
</evidence>
<dbReference type="InterPro" id="IPR003594">
    <property type="entry name" value="HATPase_dom"/>
</dbReference>